<feature type="transmembrane region" description="Helical" evidence="2">
    <location>
        <begin position="39"/>
        <end position="57"/>
    </location>
</feature>
<dbReference type="InterPro" id="IPR019251">
    <property type="entry name" value="DUF2231_TM"/>
</dbReference>
<organism evidence="4 5">
    <name type="scientific">Flavobacterium salmonis</name>
    <dbReference type="NCBI Taxonomy" id="2654844"/>
    <lineage>
        <taxon>Bacteria</taxon>
        <taxon>Pseudomonadati</taxon>
        <taxon>Bacteroidota</taxon>
        <taxon>Flavobacteriia</taxon>
        <taxon>Flavobacteriales</taxon>
        <taxon>Flavobacteriaceae</taxon>
        <taxon>Flavobacterium</taxon>
    </lineage>
</organism>
<proteinExistence type="predicted"/>
<keyword evidence="2" id="KW-0472">Membrane</keyword>
<reference evidence="4 5" key="1">
    <citation type="submission" date="2020-06" db="EMBL/GenBank/DDBJ databases">
        <authorList>
            <person name="Criscuolo A."/>
        </authorList>
    </citation>
    <scope>NUCLEOTIDE SEQUENCE [LARGE SCALE GENOMIC DNA]</scope>
    <source>
        <strain evidence="5">CIP 111411</strain>
    </source>
</reference>
<feature type="region of interest" description="Disordered" evidence="1">
    <location>
        <begin position="145"/>
        <end position="164"/>
    </location>
</feature>
<sequence length="164" mass="17352">MDQTHIHLLITHLPIFGSLLGTLVLGYGMWKKSDTTQLASYYLLVISAIGAAIAYLTGEAAEETVENIQGISESIIEQHTDFASYALVALIIVGATALIGIYLNITKSTFARPVAIAALVLALISFGLVARTGYLGGQIRHTEIASGTSQTQGEQGGEQEGDDD</sequence>
<feature type="transmembrane region" description="Helical" evidence="2">
    <location>
        <begin position="82"/>
        <end position="103"/>
    </location>
</feature>
<name>A0A6V6Z4D1_9FLAO</name>
<feature type="transmembrane region" description="Helical" evidence="2">
    <location>
        <begin position="110"/>
        <end position="130"/>
    </location>
</feature>
<keyword evidence="2" id="KW-0812">Transmembrane</keyword>
<comment type="caution">
    <text evidence="4">The sequence shown here is derived from an EMBL/GenBank/DDBJ whole genome shotgun (WGS) entry which is preliminary data.</text>
</comment>
<protein>
    <recommendedName>
        <fullName evidence="3">DUF2231 domain-containing protein</fullName>
    </recommendedName>
</protein>
<dbReference type="Pfam" id="PF09990">
    <property type="entry name" value="DUF2231"/>
    <property type="match status" value="1"/>
</dbReference>
<dbReference type="RefSeq" id="WP_180909707.1">
    <property type="nucleotide sequence ID" value="NZ_CAIJDP010000079.1"/>
</dbReference>
<feature type="domain" description="DUF2231" evidence="3">
    <location>
        <begin position="6"/>
        <end position="139"/>
    </location>
</feature>
<evidence type="ECO:0000256" key="2">
    <source>
        <dbReference type="SAM" id="Phobius"/>
    </source>
</evidence>
<keyword evidence="5" id="KW-1185">Reference proteome</keyword>
<evidence type="ECO:0000256" key="1">
    <source>
        <dbReference type="SAM" id="MobiDB-lite"/>
    </source>
</evidence>
<accession>A0A6V6Z4D1</accession>
<evidence type="ECO:0000259" key="3">
    <source>
        <dbReference type="Pfam" id="PF09990"/>
    </source>
</evidence>
<evidence type="ECO:0000313" key="5">
    <source>
        <dbReference type="Proteomes" id="UP000530060"/>
    </source>
</evidence>
<dbReference type="AlphaFoldDB" id="A0A6V6Z4D1"/>
<gene>
    <name evidence="4" type="ORF">FLAT13_03398</name>
</gene>
<keyword evidence="2" id="KW-1133">Transmembrane helix</keyword>
<evidence type="ECO:0000313" key="4">
    <source>
        <dbReference type="EMBL" id="CAD0006631.1"/>
    </source>
</evidence>
<feature type="transmembrane region" description="Helical" evidence="2">
    <location>
        <begin position="6"/>
        <end position="27"/>
    </location>
</feature>
<dbReference type="EMBL" id="CAIJDP010000079">
    <property type="protein sequence ID" value="CAD0006631.1"/>
    <property type="molecule type" value="Genomic_DNA"/>
</dbReference>
<dbReference type="Proteomes" id="UP000530060">
    <property type="component" value="Unassembled WGS sequence"/>
</dbReference>